<evidence type="ECO:0008006" key="4">
    <source>
        <dbReference type="Google" id="ProtNLM"/>
    </source>
</evidence>
<keyword evidence="3" id="KW-1185">Reference proteome</keyword>
<dbReference type="Proteomes" id="UP001500507">
    <property type="component" value="Unassembled WGS sequence"/>
</dbReference>
<comment type="caution">
    <text evidence="2">The sequence shown here is derived from an EMBL/GenBank/DDBJ whole genome shotgun (WGS) entry which is preliminary data.</text>
</comment>
<evidence type="ECO:0000313" key="3">
    <source>
        <dbReference type="Proteomes" id="UP001500507"/>
    </source>
</evidence>
<organism evidence="2 3">
    <name type="scientific">Gangjinia marincola</name>
    <dbReference type="NCBI Taxonomy" id="578463"/>
    <lineage>
        <taxon>Bacteria</taxon>
        <taxon>Pseudomonadati</taxon>
        <taxon>Bacteroidota</taxon>
        <taxon>Flavobacteriia</taxon>
        <taxon>Flavobacteriales</taxon>
        <taxon>Flavobacteriaceae</taxon>
        <taxon>Gangjinia</taxon>
    </lineage>
</organism>
<accession>A0ABN1MCQ6</accession>
<keyword evidence="1" id="KW-1277">Toxin-antitoxin system</keyword>
<dbReference type="Pfam" id="PF05016">
    <property type="entry name" value="ParE_toxin"/>
    <property type="match status" value="1"/>
</dbReference>
<evidence type="ECO:0000256" key="1">
    <source>
        <dbReference type="ARBA" id="ARBA00022649"/>
    </source>
</evidence>
<dbReference type="Gene3D" id="3.30.2310.20">
    <property type="entry name" value="RelE-like"/>
    <property type="match status" value="1"/>
</dbReference>
<protein>
    <recommendedName>
        <fullName evidence="4">Plasmid stabilization system</fullName>
    </recommendedName>
</protein>
<proteinExistence type="predicted"/>
<dbReference type="InterPro" id="IPR035093">
    <property type="entry name" value="RelE/ParE_toxin_dom_sf"/>
</dbReference>
<reference evidence="2 3" key="1">
    <citation type="journal article" date="2019" name="Int. J. Syst. Evol. Microbiol.">
        <title>The Global Catalogue of Microorganisms (GCM) 10K type strain sequencing project: providing services to taxonomists for standard genome sequencing and annotation.</title>
        <authorList>
            <consortium name="The Broad Institute Genomics Platform"/>
            <consortium name="The Broad Institute Genome Sequencing Center for Infectious Disease"/>
            <person name="Wu L."/>
            <person name="Ma J."/>
        </authorList>
    </citation>
    <scope>NUCLEOTIDE SEQUENCE [LARGE SCALE GENOMIC DNA]</scope>
    <source>
        <strain evidence="2 3">JCM 16082</strain>
    </source>
</reference>
<dbReference type="EMBL" id="BAAAFG010000001">
    <property type="protein sequence ID" value="GAA0870882.1"/>
    <property type="molecule type" value="Genomic_DNA"/>
</dbReference>
<sequence length="81" mass="9593">MKRKVVLSKIAEEKLSDVLDYLLNRWSNRVKQEFIRKLDQSVSVIQEHPESFPPSLLIPTLRKCVVTKQISIFYEFDDENI</sequence>
<gene>
    <name evidence="2" type="ORF">GCM10009117_00270</name>
</gene>
<dbReference type="InterPro" id="IPR007712">
    <property type="entry name" value="RelE/ParE_toxin"/>
</dbReference>
<evidence type="ECO:0000313" key="2">
    <source>
        <dbReference type="EMBL" id="GAA0870882.1"/>
    </source>
</evidence>
<dbReference type="RefSeq" id="WP_343762232.1">
    <property type="nucleotide sequence ID" value="NZ_BAAAFG010000001.1"/>
</dbReference>
<name>A0ABN1MCQ6_9FLAO</name>